<keyword evidence="3" id="KW-0418">Kinase</keyword>
<dbReference type="Proteomes" id="UP000030693">
    <property type="component" value="Unassembled WGS sequence"/>
</dbReference>
<dbReference type="InterPro" id="IPR051681">
    <property type="entry name" value="Ser/Thr_Kinases-Pseudokinases"/>
</dbReference>
<reference evidence="3" key="1">
    <citation type="submission" date="2013-04" db="EMBL/GenBank/DDBJ databases">
        <title>The Genome Sequence of Fonticula alba ATCC 38817.</title>
        <authorList>
            <consortium name="The Broad Institute Genomics Platform"/>
            <person name="Russ C."/>
            <person name="Cuomo C."/>
            <person name="Burger G."/>
            <person name="Gray M.W."/>
            <person name="Holland P.W.H."/>
            <person name="King N."/>
            <person name="Lang F.B.F."/>
            <person name="Roger A.J."/>
            <person name="Ruiz-Trillo I."/>
            <person name="Brown M."/>
            <person name="Walker B."/>
            <person name="Young S."/>
            <person name="Zeng Q."/>
            <person name="Gargeya S."/>
            <person name="Fitzgerald M."/>
            <person name="Haas B."/>
            <person name="Abouelleil A."/>
            <person name="Allen A.W."/>
            <person name="Alvarado L."/>
            <person name="Arachchi H.M."/>
            <person name="Berlin A.M."/>
            <person name="Chapman S.B."/>
            <person name="Gainer-Dewar J."/>
            <person name="Goldberg J."/>
            <person name="Griggs A."/>
            <person name="Gujja S."/>
            <person name="Hansen M."/>
            <person name="Howarth C."/>
            <person name="Imamovic A."/>
            <person name="Ireland A."/>
            <person name="Larimer J."/>
            <person name="McCowan C."/>
            <person name="Murphy C."/>
            <person name="Pearson M."/>
            <person name="Poon T.W."/>
            <person name="Priest M."/>
            <person name="Roberts A."/>
            <person name="Saif S."/>
            <person name="Shea T."/>
            <person name="Sisk P."/>
            <person name="Sykes S."/>
            <person name="Wortman J."/>
            <person name="Nusbaum C."/>
            <person name="Birren B."/>
        </authorList>
    </citation>
    <scope>NUCLEOTIDE SEQUENCE [LARGE SCALE GENOMIC DNA]</scope>
    <source>
        <strain evidence="3">ATCC 38817</strain>
    </source>
</reference>
<dbReference type="EMBL" id="KB932218">
    <property type="protein sequence ID" value="KCV67473.1"/>
    <property type="molecule type" value="Genomic_DNA"/>
</dbReference>
<keyword evidence="3" id="KW-0808">Transferase</keyword>
<dbReference type="InterPro" id="IPR000719">
    <property type="entry name" value="Prot_kinase_dom"/>
</dbReference>
<accession>A0A058Z0Q7</accession>
<dbReference type="InterPro" id="IPR011009">
    <property type="entry name" value="Kinase-like_dom_sf"/>
</dbReference>
<feature type="signal peptide" evidence="1">
    <location>
        <begin position="1"/>
        <end position="39"/>
    </location>
</feature>
<gene>
    <name evidence="3" type="ORF">H696_06114</name>
</gene>
<dbReference type="SMART" id="SM00220">
    <property type="entry name" value="S_TKc"/>
    <property type="match status" value="1"/>
</dbReference>
<dbReference type="Gene3D" id="1.10.510.10">
    <property type="entry name" value="Transferase(Phosphotransferase) domain 1"/>
    <property type="match status" value="1"/>
</dbReference>
<dbReference type="RefSeq" id="XP_009498149.1">
    <property type="nucleotide sequence ID" value="XM_009499874.1"/>
</dbReference>
<dbReference type="eggNOG" id="KOG0192">
    <property type="taxonomic scope" value="Eukaryota"/>
</dbReference>
<evidence type="ECO:0000259" key="2">
    <source>
        <dbReference type="PROSITE" id="PS50011"/>
    </source>
</evidence>
<dbReference type="InterPro" id="IPR008271">
    <property type="entry name" value="Ser/Thr_kinase_AS"/>
</dbReference>
<dbReference type="SUPFAM" id="SSF56112">
    <property type="entry name" value="Protein kinase-like (PK-like)"/>
    <property type="match status" value="1"/>
</dbReference>
<evidence type="ECO:0000256" key="1">
    <source>
        <dbReference type="SAM" id="SignalP"/>
    </source>
</evidence>
<dbReference type="SUPFAM" id="SSF57184">
    <property type="entry name" value="Growth factor receptor domain"/>
    <property type="match status" value="1"/>
</dbReference>
<dbReference type="PROSITE" id="PS50011">
    <property type="entry name" value="PROTEIN_KINASE_DOM"/>
    <property type="match status" value="1"/>
</dbReference>
<proteinExistence type="predicted"/>
<evidence type="ECO:0000313" key="4">
    <source>
        <dbReference type="Proteomes" id="UP000030693"/>
    </source>
</evidence>
<protein>
    <submittedName>
        <fullName evidence="3">TKL protein kinase</fullName>
    </submittedName>
</protein>
<dbReference type="PANTHER" id="PTHR44329">
    <property type="entry name" value="SERINE/THREONINE-PROTEIN KINASE TNNI3K-RELATED"/>
    <property type="match status" value="1"/>
</dbReference>
<evidence type="ECO:0000313" key="3">
    <source>
        <dbReference type="EMBL" id="KCV67473.1"/>
    </source>
</evidence>
<dbReference type="GeneID" id="20530839"/>
<dbReference type="STRING" id="691883.A0A058Z0Q7"/>
<dbReference type="GO" id="GO:0005524">
    <property type="term" value="F:ATP binding"/>
    <property type="evidence" value="ECO:0007669"/>
    <property type="project" value="InterPro"/>
</dbReference>
<organism evidence="3">
    <name type="scientific">Fonticula alba</name>
    <name type="common">Slime mold</name>
    <dbReference type="NCBI Taxonomy" id="691883"/>
    <lineage>
        <taxon>Eukaryota</taxon>
        <taxon>Rotosphaerida</taxon>
        <taxon>Fonticulaceae</taxon>
        <taxon>Fonticula</taxon>
    </lineage>
</organism>
<dbReference type="Gene3D" id="3.30.200.20">
    <property type="entry name" value="Phosphorylase Kinase, domain 1"/>
    <property type="match status" value="1"/>
</dbReference>
<name>A0A058Z0Q7_FONAL</name>
<dbReference type="Pfam" id="PF00069">
    <property type="entry name" value="Pkinase"/>
    <property type="match status" value="1"/>
</dbReference>
<dbReference type="OrthoDB" id="4062651at2759"/>
<feature type="chain" id="PRO_5001566540" evidence="1">
    <location>
        <begin position="40"/>
        <end position="507"/>
    </location>
</feature>
<dbReference type="GO" id="GO:0004674">
    <property type="term" value="F:protein serine/threonine kinase activity"/>
    <property type="evidence" value="ECO:0007669"/>
    <property type="project" value="TreeGrafter"/>
</dbReference>
<keyword evidence="1" id="KW-0732">Signal</keyword>
<keyword evidence="4" id="KW-1185">Reference proteome</keyword>
<feature type="domain" description="Protein kinase" evidence="2">
    <location>
        <begin position="214"/>
        <end position="498"/>
    </location>
</feature>
<dbReference type="InterPro" id="IPR009030">
    <property type="entry name" value="Growth_fac_rcpt_cys_sf"/>
</dbReference>
<sequence>MPAEPPSRRPPPVRVRHVRRAFLLLAMACLWVLLPGAAAAPPGLDALLSGLTAASVAGMSRPEADAMALALRAAGGDQRMVLALYYGLHFNWDAGRRVDALAGPPVCPASCPGNCDQYGCISCPHGMGMAFGGEGTLCTQSTELCQLQMIPPDEGAPVDPDADGAIGIFCPPGCMVYDSSSRRCIQCYDGYSQIGDLCVQCPWECQVCLTADFAPIDGPLGSGGQARVFAARAIGTGVSTRLGCPDTVAIKQLKADSLTPLQVALFQNEIALMWLLRDQPHIVRIYGFCDQPAAIIMERFDTDLAGLLHSAVDLPLRTRLHLANQWATGLEAMHAQGIAHCDLKPGNVLVSRSAGGWRAALADLGTSRNLRTDRASALLVTVPQLNALSSRYAAPEVLDAFHRRRAMDADLYLPADVYSAAVLLWECLARAAPWQGHSFAQITEHVQAGQRPDDRLATGPVADTAPDLAHTLAHTLGLLWAPDPAARPPVASLRHTVATLAVMLPDP</sequence>
<dbReference type="PROSITE" id="PS00108">
    <property type="entry name" value="PROTEIN_KINASE_ST"/>
    <property type="match status" value="1"/>
</dbReference>
<dbReference type="AlphaFoldDB" id="A0A058Z0Q7"/>